<dbReference type="InterPro" id="IPR024079">
    <property type="entry name" value="MetalloPept_cat_dom_sf"/>
</dbReference>
<sequence length="642" mass="66169">MCFVCQALSLNSSWSAFHDAGMVPPFAEAAGSTSSSGTLANSATGAYLQGATGNQNIDGVLSGYKWTTTALTWRIPTAASQYDTNSNLAGIQYGDTTRTSTFLAPTAAMTTAVSTILDTLFGAVSGLSFTQAAASDTSADMSIGRSTATSSFGTAYAYYPTGSGTGLSGDSWFSDAYDSWGGGYAYDSPVKGGYAWATYIHEFGHNMGLKHGQETGGPANTAMAGDRDGMEFSIMTYRSYVGGPTTGYTNEQWGFAQSLMMYDIAALQVMYGADFTTNATNSVYTFSSTTGQMFINGVGQGAPGGNRVFLTIWDGGGIDTYDFSNYTTNQAIDLTPGGWSLMSSVQQANLGGGNYARGNVYNALQSNGDVRSLIENAIGGSGNDTIIGNAADNDLKGGAGNDTINGGLGNDTVYGGANNDRVFGDDGNDVIYGEAGLDEIRGGSGDDWISGGDGNDVWLSGGQGNDTVYGGIGNDLMYGGLGNDQMFGEDGDDTVYGEAGVDEIRGGVGSDTIYGGDDHDIWLSGGQGNDTIYGGNGNDTILGGMGDDFLSGDAGNDLLRGEAGNDTFVFANATFGNDTIADFDVAGGDVIRFSSTVFANYAAMLAAATQVGVDTVITLGSHTITLTNVTNSTLQASEFSFV</sequence>
<protein>
    <submittedName>
        <fullName evidence="6">Protease</fullName>
    </submittedName>
</protein>
<dbReference type="GO" id="GO:0008237">
    <property type="term" value="F:metallopeptidase activity"/>
    <property type="evidence" value="ECO:0007669"/>
    <property type="project" value="InterPro"/>
</dbReference>
<dbReference type="PANTHER" id="PTHR38340">
    <property type="entry name" value="S-LAYER PROTEIN"/>
    <property type="match status" value="1"/>
</dbReference>
<dbReference type="PANTHER" id="PTHR38340:SF1">
    <property type="entry name" value="S-LAYER PROTEIN"/>
    <property type="match status" value="1"/>
</dbReference>
<keyword evidence="3" id="KW-0964">Secreted</keyword>
<dbReference type="InterPro" id="IPR034033">
    <property type="entry name" value="Serralysin-like"/>
</dbReference>
<reference evidence="6 7" key="1">
    <citation type="submission" date="2019-04" db="EMBL/GenBank/DDBJ databases">
        <title>Phreatobacter aquaticus sp. nov.</title>
        <authorList>
            <person name="Choi A."/>
            <person name="Baek K."/>
        </authorList>
    </citation>
    <scope>NUCLEOTIDE SEQUENCE [LARGE SCALE GENOMIC DNA]</scope>
    <source>
        <strain evidence="6 7">NMCR1094</strain>
    </source>
</reference>
<evidence type="ECO:0000256" key="2">
    <source>
        <dbReference type="ARBA" id="ARBA00004613"/>
    </source>
</evidence>
<evidence type="ECO:0000256" key="1">
    <source>
        <dbReference type="ARBA" id="ARBA00001913"/>
    </source>
</evidence>
<dbReference type="OrthoDB" id="223957at2"/>
<dbReference type="GO" id="GO:0005509">
    <property type="term" value="F:calcium ion binding"/>
    <property type="evidence" value="ECO:0007669"/>
    <property type="project" value="InterPro"/>
</dbReference>
<dbReference type="Pfam" id="PF00353">
    <property type="entry name" value="HemolysinCabind"/>
    <property type="match status" value="4"/>
</dbReference>
<gene>
    <name evidence="6" type="ORF">E8L99_21635</name>
</gene>
<keyword evidence="6" id="KW-0378">Hydrolase</keyword>
<dbReference type="CDD" id="cd04277">
    <property type="entry name" value="ZnMc_serralysin_like"/>
    <property type="match status" value="1"/>
</dbReference>
<dbReference type="SUPFAM" id="SSF51120">
    <property type="entry name" value="beta-Roll"/>
    <property type="match status" value="3"/>
</dbReference>
<dbReference type="PRINTS" id="PR00313">
    <property type="entry name" value="CABNDNGRPT"/>
</dbReference>
<dbReference type="InterPro" id="IPR011049">
    <property type="entry name" value="Serralysin-like_metalloprot_C"/>
</dbReference>
<dbReference type="Pfam" id="PF08548">
    <property type="entry name" value="Peptidase_M10_C"/>
    <property type="match status" value="1"/>
</dbReference>
<evidence type="ECO:0000256" key="3">
    <source>
        <dbReference type="ARBA" id="ARBA00022525"/>
    </source>
</evidence>
<organism evidence="6 7">
    <name type="scientific">Phreatobacter aquaticus</name>
    <dbReference type="NCBI Taxonomy" id="2570229"/>
    <lineage>
        <taxon>Bacteria</taxon>
        <taxon>Pseudomonadati</taxon>
        <taxon>Pseudomonadota</taxon>
        <taxon>Alphaproteobacteria</taxon>
        <taxon>Hyphomicrobiales</taxon>
        <taxon>Phreatobacteraceae</taxon>
        <taxon>Phreatobacter</taxon>
    </lineage>
</organism>
<dbReference type="KEGG" id="paqt:E8L99_21635"/>
<dbReference type="GO" id="GO:0005615">
    <property type="term" value="C:extracellular space"/>
    <property type="evidence" value="ECO:0007669"/>
    <property type="project" value="InterPro"/>
</dbReference>
<evidence type="ECO:0000256" key="4">
    <source>
        <dbReference type="ARBA" id="ARBA00022737"/>
    </source>
</evidence>
<dbReference type="EMBL" id="CP039865">
    <property type="protein sequence ID" value="QCK88177.1"/>
    <property type="molecule type" value="Genomic_DNA"/>
</dbReference>
<keyword evidence="4" id="KW-0677">Repeat</keyword>
<dbReference type="SUPFAM" id="SSF55486">
    <property type="entry name" value="Metalloproteases ('zincins'), catalytic domain"/>
    <property type="match status" value="1"/>
</dbReference>
<evidence type="ECO:0000313" key="7">
    <source>
        <dbReference type="Proteomes" id="UP000298588"/>
    </source>
</evidence>
<dbReference type="GO" id="GO:0006508">
    <property type="term" value="P:proteolysis"/>
    <property type="evidence" value="ECO:0007669"/>
    <property type="project" value="UniProtKB-KW"/>
</dbReference>
<dbReference type="InterPro" id="IPR013858">
    <property type="entry name" value="Peptidase_M10B_C"/>
</dbReference>
<keyword evidence="6" id="KW-0645">Protease</keyword>
<dbReference type="PROSITE" id="PS00330">
    <property type="entry name" value="HEMOLYSIN_CALCIUM"/>
    <property type="match status" value="3"/>
</dbReference>
<evidence type="ECO:0000259" key="5">
    <source>
        <dbReference type="Pfam" id="PF08548"/>
    </source>
</evidence>
<feature type="domain" description="Peptidase M10 serralysin C-terminal" evidence="5">
    <location>
        <begin position="273"/>
        <end position="595"/>
    </location>
</feature>
<proteinExistence type="predicted"/>
<dbReference type="InterPro" id="IPR050557">
    <property type="entry name" value="RTX_toxin/Mannuronan_C5-epim"/>
</dbReference>
<name>A0A4D7QSY8_9HYPH</name>
<dbReference type="RefSeq" id="WP_137101505.1">
    <property type="nucleotide sequence ID" value="NZ_CP039865.1"/>
</dbReference>
<comment type="cofactor">
    <cofactor evidence="1">
        <name>Ca(2+)</name>
        <dbReference type="ChEBI" id="CHEBI:29108"/>
    </cofactor>
</comment>
<dbReference type="AlphaFoldDB" id="A0A4D7QSY8"/>
<dbReference type="Gene3D" id="2.150.10.10">
    <property type="entry name" value="Serralysin-like metalloprotease, C-terminal"/>
    <property type="match status" value="3"/>
</dbReference>
<dbReference type="Proteomes" id="UP000298588">
    <property type="component" value="Chromosome"/>
</dbReference>
<keyword evidence="7" id="KW-1185">Reference proteome</keyword>
<accession>A0A4D7QSY8</accession>
<dbReference type="InterPro" id="IPR001343">
    <property type="entry name" value="Hemolysn_Ca-bd"/>
</dbReference>
<comment type="subcellular location">
    <subcellularLocation>
        <location evidence="2">Secreted</location>
    </subcellularLocation>
</comment>
<evidence type="ECO:0000313" key="6">
    <source>
        <dbReference type="EMBL" id="QCK88177.1"/>
    </source>
</evidence>
<dbReference type="InterPro" id="IPR018511">
    <property type="entry name" value="Hemolysin-typ_Ca-bd_CS"/>
</dbReference>
<dbReference type="Gene3D" id="3.40.390.10">
    <property type="entry name" value="Collagenase (Catalytic Domain)"/>
    <property type="match status" value="1"/>
</dbReference>